<feature type="signal peptide" evidence="1">
    <location>
        <begin position="1"/>
        <end position="28"/>
    </location>
</feature>
<evidence type="ECO:0000256" key="1">
    <source>
        <dbReference type="SAM" id="SignalP"/>
    </source>
</evidence>
<comment type="caution">
    <text evidence="2">The sequence shown here is derived from an EMBL/GenBank/DDBJ whole genome shotgun (WGS) entry which is preliminary data.</text>
</comment>
<protein>
    <submittedName>
        <fullName evidence="2">Uncharacterized protein</fullName>
    </submittedName>
</protein>
<dbReference type="EMBL" id="MHLA01000005">
    <property type="protein sequence ID" value="OGZ00257.1"/>
    <property type="molecule type" value="Genomic_DNA"/>
</dbReference>
<sequence length="464" mass="52344">MKRCLFYAFGVLLLVPMGILAQAPPSLATPQSPSGTTQQIGPVQARTNPNADILLVPDERRDLEFVQFIIATCIEEGVCPTFSMLKNVPDQNVVLFDEEYEEHKTRKQVWRDTTPANGTSGKWRAFLDGAGIPDPPDNTVLTHVAVFIGVDGTDSTIAVDVNTVPVDVNTVPSDPEPFLIITFNRNMYVREIMQNLSLASLRGEDFLDRWRALTRDPQWKEREAHCMPADEKCEQGERIRMELLGRIVTSSATDQKAQTLFYGDRTHEAGSHYLQTYHRCANRGTMPEELVIAASIGDTPLDNLRGTLATEGVAPETAEQWARFAERVAHRNKTEIERLVNHLAQEGVSEEDARAQAVQQVIEDMRRDLKPLAKSPGISACASLLWDLERKFYMAFFEASDTLSRNAPYELSIRPSNLTPYLEHEQGNVKNAVRNYLRNKMKTQYEPRAGPKAALYHEHWKDHK</sequence>
<evidence type="ECO:0000313" key="3">
    <source>
        <dbReference type="Proteomes" id="UP000178880"/>
    </source>
</evidence>
<keyword evidence="1" id="KW-0732">Signal</keyword>
<accession>A0A1G2CGA1</accession>
<dbReference type="AlphaFoldDB" id="A0A1G2CGA1"/>
<gene>
    <name evidence="2" type="ORF">A2945_04485</name>
</gene>
<feature type="chain" id="PRO_5009582304" evidence="1">
    <location>
        <begin position="29"/>
        <end position="464"/>
    </location>
</feature>
<dbReference type="Proteomes" id="UP000178880">
    <property type="component" value="Unassembled WGS sequence"/>
</dbReference>
<organism evidence="2 3">
    <name type="scientific">Candidatus Liptonbacteria bacterium RIFCSPLOWO2_01_FULL_52_25</name>
    <dbReference type="NCBI Taxonomy" id="1798650"/>
    <lineage>
        <taxon>Bacteria</taxon>
        <taxon>Candidatus Liptoniibacteriota</taxon>
    </lineage>
</organism>
<name>A0A1G2CGA1_9BACT</name>
<evidence type="ECO:0000313" key="2">
    <source>
        <dbReference type="EMBL" id="OGZ00257.1"/>
    </source>
</evidence>
<reference evidence="2 3" key="1">
    <citation type="journal article" date="2016" name="Nat. Commun.">
        <title>Thousands of microbial genomes shed light on interconnected biogeochemical processes in an aquifer system.</title>
        <authorList>
            <person name="Anantharaman K."/>
            <person name="Brown C.T."/>
            <person name="Hug L.A."/>
            <person name="Sharon I."/>
            <person name="Castelle C.J."/>
            <person name="Probst A.J."/>
            <person name="Thomas B.C."/>
            <person name="Singh A."/>
            <person name="Wilkins M.J."/>
            <person name="Karaoz U."/>
            <person name="Brodie E.L."/>
            <person name="Williams K.H."/>
            <person name="Hubbard S.S."/>
            <person name="Banfield J.F."/>
        </authorList>
    </citation>
    <scope>NUCLEOTIDE SEQUENCE [LARGE SCALE GENOMIC DNA]</scope>
</reference>
<proteinExistence type="predicted"/>